<dbReference type="SUPFAM" id="SSF52788">
    <property type="entry name" value="Phosphotyrosine protein phosphatases I"/>
    <property type="match status" value="1"/>
</dbReference>
<dbReference type="InterPro" id="IPR023485">
    <property type="entry name" value="Ptyr_pPase"/>
</dbReference>
<evidence type="ECO:0000313" key="3">
    <source>
        <dbReference type="EMBL" id="DBA02723.1"/>
    </source>
</evidence>
<dbReference type="PROSITE" id="PS00639">
    <property type="entry name" value="THIOL_PROTEASE_HIS"/>
    <property type="match status" value="1"/>
</dbReference>
<feature type="domain" description="Phosphotyrosine protein phosphatase I" evidence="2">
    <location>
        <begin position="649"/>
        <end position="774"/>
    </location>
</feature>
<keyword evidence="4" id="KW-1185">Reference proteome</keyword>
<protein>
    <recommendedName>
        <fullName evidence="2">Phosphotyrosine protein phosphatase I domain-containing protein</fullName>
    </recommendedName>
</protein>
<dbReference type="InterPro" id="IPR025660">
    <property type="entry name" value="Pept_his_AS"/>
</dbReference>
<accession>A0AAV2Z6X0</accession>
<dbReference type="Pfam" id="PF01451">
    <property type="entry name" value="LMWPc"/>
    <property type="match status" value="1"/>
</dbReference>
<dbReference type="AlphaFoldDB" id="A0AAV2Z6X0"/>
<comment type="caution">
    <text evidence="3">The sequence shown here is derived from an EMBL/GenBank/DDBJ whole genome shotgun (WGS) entry which is preliminary data.</text>
</comment>
<dbReference type="PANTHER" id="PTHR35899">
    <property type="entry name" value="PAPAIN FAMILY CYSTEINE PROTEASE DOMAIN CONTAINING PROTEIN"/>
    <property type="match status" value="1"/>
</dbReference>
<dbReference type="SUPFAM" id="SSF54001">
    <property type="entry name" value="Cysteine proteinases"/>
    <property type="match status" value="1"/>
</dbReference>
<name>A0AAV2Z6X0_9STRA</name>
<evidence type="ECO:0000259" key="2">
    <source>
        <dbReference type="SMART" id="SM00226"/>
    </source>
</evidence>
<reference evidence="3" key="2">
    <citation type="journal article" date="2023" name="Microbiol Resour">
        <title>Decontamination and Annotation of the Draft Genome Sequence of the Oomycete Lagenidium giganteum ARSEF 373.</title>
        <authorList>
            <person name="Morgan W.R."/>
            <person name="Tartar A."/>
        </authorList>
    </citation>
    <scope>NUCLEOTIDE SEQUENCE</scope>
    <source>
        <strain evidence="3">ARSEF 373</strain>
    </source>
</reference>
<gene>
    <name evidence="3" type="ORF">N0F65_010548</name>
</gene>
<dbReference type="SMART" id="SM00226">
    <property type="entry name" value="LMWPc"/>
    <property type="match status" value="1"/>
</dbReference>
<dbReference type="Gene3D" id="3.90.70.10">
    <property type="entry name" value="Cysteine proteinases"/>
    <property type="match status" value="1"/>
</dbReference>
<dbReference type="EMBL" id="DAKRPA010000028">
    <property type="protein sequence ID" value="DBA02723.1"/>
    <property type="molecule type" value="Genomic_DNA"/>
</dbReference>
<dbReference type="InterPro" id="IPR036196">
    <property type="entry name" value="Ptyr_pPase_sf"/>
</dbReference>
<dbReference type="Gene3D" id="3.40.50.2300">
    <property type="match status" value="1"/>
</dbReference>
<keyword evidence="1" id="KW-0472">Membrane</keyword>
<sequence>PWTSARHWLGRRQLNFHPAPLTRPASFQAAKEEENALLKMTNEVRDRSPLLNYGSEAGNEERDLPLHGRREARRERSFFKRPAFFYTMNGIALVGLALLCLSMRNTIVTMQTEASQKSGSLPKLEPVRNSQRGHFKRFGYSEDVLPQSALPSKFAVNYVTPRQDQAHRGTCWDFATIGVLEQSYRDNGVQNGWLEEDEYVAFSEQAYGREILELCTGPEDSPQQVNCRVAGDSMWENSTEGGEVPELYYLREGLKESVFPQAVCKYYTEEGNDTLCPGMDEARSTNPLKFFVKSMDTKFDDLSVKEHIYRKNKAMPLSTPVATVTHYYPCIGAFASDPHCSPDTCTLCPPEMSMTTCCVPIKGGANRNMEGEFFSHRGMSIEGGHAMLLVGYNDAFRTRDGFTGGLIVKNSWADGPRQGSHSLAYWMQEVSDWEERVVCPNSHNPTNWYQCGNEGISAKDGFNRSNAFNEGIEACLSNETRIYADVNVQPLHLTCTDSTQCRTDGDFQYFVRNTTDWGDRMTVMCLWEYSVEQHISREICLKPMLELDIAKTLRPVEPEVKENDTDRCGFYFIPYEALRAWISQFQGFFVNSFDIEWDARSYLANKNAYPDLDYTLLEKSTKRQNMSNFDGPFPYAKAFAVDWVRRKFKLDRKQQEEKGIKILSAAITDAFEKPGSPASANAVLVLQKEYGIDMSSHRSQMLTRDMCERADFVVCVTSGHKTKVLDMFPDVFVRCKGVLQTLSADIPDPWHMPYDTYVQNAAQVEELVREFMDTHIFSD</sequence>
<reference evidence="3" key="1">
    <citation type="submission" date="2022-11" db="EMBL/GenBank/DDBJ databases">
        <authorList>
            <person name="Morgan W.R."/>
            <person name="Tartar A."/>
        </authorList>
    </citation>
    <scope>NUCLEOTIDE SEQUENCE</scope>
    <source>
        <strain evidence="3">ARSEF 373</strain>
    </source>
</reference>
<feature type="non-terminal residue" evidence="3">
    <location>
        <position position="1"/>
    </location>
</feature>
<dbReference type="InterPro" id="IPR038765">
    <property type="entry name" value="Papain-like_cys_pep_sf"/>
</dbReference>
<feature type="transmembrane region" description="Helical" evidence="1">
    <location>
        <begin position="83"/>
        <end position="104"/>
    </location>
</feature>
<evidence type="ECO:0000256" key="1">
    <source>
        <dbReference type="SAM" id="Phobius"/>
    </source>
</evidence>
<dbReference type="PANTHER" id="PTHR35899:SF1">
    <property type="entry name" value="PEPTIDASE C1A PAPAIN C-TERMINAL DOMAIN-CONTAINING PROTEIN"/>
    <property type="match status" value="1"/>
</dbReference>
<proteinExistence type="predicted"/>
<dbReference type="Proteomes" id="UP001146120">
    <property type="component" value="Unassembled WGS sequence"/>
</dbReference>
<keyword evidence="1" id="KW-1133">Transmembrane helix</keyword>
<keyword evidence="1" id="KW-0812">Transmembrane</keyword>
<dbReference type="CDD" id="cd02619">
    <property type="entry name" value="Peptidase_C1"/>
    <property type="match status" value="1"/>
</dbReference>
<organism evidence="3 4">
    <name type="scientific">Lagenidium giganteum</name>
    <dbReference type="NCBI Taxonomy" id="4803"/>
    <lineage>
        <taxon>Eukaryota</taxon>
        <taxon>Sar</taxon>
        <taxon>Stramenopiles</taxon>
        <taxon>Oomycota</taxon>
        <taxon>Peronosporomycetes</taxon>
        <taxon>Pythiales</taxon>
        <taxon>Pythiaceae</taxon>
    </lineage>
</organism>
<evidence type="ECO:0000313" key="4">
    <source>
        <dbReference type="Proteomes" id="UP001146120"/>
    </source>
</evidence>